<dbReference type="RefSeq" id="XP_020909204.1">
    <property type="nucleotide sequence ID" value="XM_021053545.1"/>
</dbReference>
<protein>
    <recommendedName>
        <fullName evidence="3">Signal transduction histidine kinase subgroup 3 dimerisation and phosphoacceptor domain-containing protein</fullName>
    </recommendedName>
</protein>
<dbReference type="GO" id="GO:0046983">
    <property type="term" value="F:protein dimerization activity"/>
    <property type="evidence" value="ECO:0007669"/>
    <property type="project" value="InterPro"/>
</dbReference>
<dbReference type="AlphaFoldDB" id="A0A913XU39"/>
<dbReference type="InterPro" id="IPR050482">
    <property type="entry name" value="Sensor_HK_TwoCompSys"/>
</dbReference>
<organism evidence="4 5">
    <name type="scientific">Exaiptasia diaphana</name>
    <name type="common">Tropical sea anemone</name>
    <name type="synonym">Aiptasia pulchella</name>
    <dbReference type="NCBI Taxonomy" id="2652724"/>
    <lineage>
        <taxon>Eukaryota</taxon>
        <taxon>Metazoa</taxon>
        <taxon>Cnidaria</taxon>
        <taxon>Anthozoa</taxon>
        <taxon>Hexacorallia</taxon>
        <taxon>Actiniaria</taxon>
        <taxon>Aiptasiidae</taxon>
        <taxon>Exaiptasia</taxon>
    </lineage>
</organism>
<reference evidence="4" key="1">
    <citation type="submission" date="2022-11" db="UniProtKB">
        <authorList>
            <consortium name="EnsemblMetazoa"/>
        </authorList>
    </citation>
    <scope>IDENTIFICATION</scope>
</reference>
<dbReference type="Proteomes" id="UP000887567">
    <property type="component" value="Unplaced"/>
</dbReference>
<keyword evidence="5" id="KW-1185">Reference proteome</keyword>
<keyword evidence="1" id="KW-0808">Transferase</keyword>
<name>A0A913XU39_EXADI</name>
<evidence type="ECO:0000256" key="2">
    <source>
        <dbReference type="ARBA" id="ARBA00022777"/>
    </source>
</evidence>
<evidence type="ECO:0000313" key="5">
    <source>
        <dbReference type="Proteomes" id="UP000887567"/>
    </source>
</evidence>
<dbReference type="GeneID" id="110247152"/>
<dbReference type="KEGG" id="epa:110247152"/>
<dbReference type="PANTHER" id="PTHR24421">
    <property type="entry name" value="NITRATE/NITRITE SENSOR PROTEIN NARX-RELATED"/>
    <property type="match status" value="1"/>
</dbReference>
<dbReference type="Gene3D" id="1.20.5.1930">
    <property type="match status" value="1"/>
</dbReference>
<dbReference type="SUPFAM" id="SSF55874">
    <property type="entry name" value="ATPase domain of HSP90 chaperone/DNA topoisomerase II/histidine kinase"/>
    <property type="match status" value="1"/>
</dbReference>
<dbReference type="Gene3D" id="3.30.565.10">
    <property type="entry name" value="Histidine kinase-like ATPase, C-terminal domain"/>
    <property type="match status" value="1"/>
</dbReference>
<evidence type="ECO:0000259" key="3">
    <source>
        <dbReference type="Pfam" id="PF07730"/>
    </source>
</evidence>
<sequence length="175" mass="20025">MLKQQYDLQELKHNREMELMQATIDAQEREQNRIGKDLHDDLGALLTASKIQLQQIKRLSGAETSTAPYIELGAEMLDQSIDRLRAIAKSLSPPTLEHFGIKDALEEYATQFSSAKEIQINTSIQEKRYDSATELGLFRMIQELVNNTIKYAQASKIDISLTSDRDFIWLNYSDN</sequence>
<accession>A0A913XU39</accession>
<dbReference type="GO" id="GO:0016020">
    <property type="term" value="C:membrane"/>
    <property type="evidence" value="ECO:0007669"/>
    <property type="project" value="InterPro"/>
</dbReference>
<dbReference type="EnsemblMetazoa" id="XM_021053545.1">
    <property type="protein sequence ID" value="XP_020909204.1"/>
    <property type="gene ID" value="LOC110247152"/>
</dbReference>
<dbReference type="OrthoDB" id="10652294at2759"/>
<keyword evidence="2" id="KW-0418">Kinase</keyword>
<feature type="domain" description="Signal transduction histidine kinase subgroup 3 dimerisation and phosphoacceptor" evidence="3">
    <location>
        <begin position="30"/>
        <end position="96"/>
    </location>
</feature>
<dbReference type="Pfam" id="PF07730">
    <property type="entry name" value="HisKA_3"/>
    <property type="match status" value="1"/>
</dbReference>
<dbReference type="GO" id="GO:0000155">
    <property type="term" value="F:phosphorelay sensor kinase activity"/>
    <property type="evidence" value="ECO:0007669"/>
    <property type="project" value="InterPro"/>
</dbReference>
<evidence type="ECO:0000256" key="1">
    <source>
        <dbReference type="ARBA" id="ARBA00022679"/>
    </source>
</evidence>
<dbReference type="InterPro" id="IPR011712">
    <property type="entry name" value="Sig_transdc_His_kin_sub3_dim/P"/>
</dbReference>
<evidence type="ECO:0000313" key="4">
    <source>
        <dbReference type="EnsemblMetazoa" id="XP_020909204.1"/>
    </source>
</evidence>
<dbReference type="InterPro" id="IPR036890">
    <property type="entry name" value="HATPase_C_sf"/>
</dbReference>
<proteinExistence type="predicted"/>